<reference evidence="3" key="2">
    <citation type="submission" date="2025-08" db="UniProtKB">
        <authorList>
            <consortium name="RefSeq"/>
        </authorList>
    </citation>
    <scope>IDENTIFICATION</scope>
    <source>
        <tissue evidence="3">Leaves</tissue>
    </source>
</reference>
<dbReference type="InterPro" id="IPR016181">
    <property type="entry name" value="Acyl_CoA_acyltransferase"/>
</dbReference>
<dbReference type="PROSITE" id="PS51186">
    <property type="entry name" value="GNAT"/>
    <property type="match status" value="1"/>
</dbReference>
<keyword evidence="2" id="KW-1185">Reference proteome</keyword>
<dbReference type="PANTHER" id="PTHR47426">
    <property type="entry name" value="ACYL-COA N-ACYLTRANSFERASES (NAT) SUPERFAMILY PROTEIN"/>
    <property type="match status" value="1"/>
</dbReference>
<evidence type="ECO:0000313" key="3">
    <source>
        <dbReference type="RefSeq" id="XP_071911913.1"/>
    </source>
</evidence>
<dbReference type="Gene3D" id="3.40.630.30">
    <property type="match status" value="1"/>
</dbReference>
<dbReference type="RefSeq" id="XP_071911913.1">
    <property type="nucleotide sequence ID" value="XM_072055812.1"/>
</dbReference>
<proteinExistence type="predicted"/>
<dbReference type="InterPro" id="IPR000182">
    <property type="entry name" value="GNAT_dom"/>
</dbReference>
<sequence length="323" mass="37960">MELRSKFMPEFKVRQQPPQFTWLLSRRKRYEKHEEPLIVLAVFNNNRDTFPASHFRLKHLEVHCNDDQRIRHSSFHKIESSKMPELSFNRLQLTDEEYCGSHIRKFGRFIARETILDEEYWHFRIFASMSQFEWQTAAWLRAEAHWESVSYMRHVDTYKRKYAEQEFYALKRRCFGQEGNSLKCTCFVAVKKEEKNVRRTVLNSVVGTLDLSIRQFVQGEAYPGEVKRVSPVLVSHDPFDAHKYAYIANVCVAKFARRQGIATNMLYLATEAATLAGTKQLFVHVNADNMPAQELYRKTGFKIVEAASSPLSKDQRLLMSMEL</sequence>
<gene>
    <name evidence="3" type="primary">LOC113703658</name>
</gene>
<name>A0ABM4UX92_COFAR</name>
<dbReference type="SUPFAM" id="SSF55729">
    <property type="entry name" value="Acyl-CoA N-acyltransferases (Nat)"/>
    <property type="match status" value="1"/>
</dbReference>
<evidence type="ECO:0000259" key="1">
    <source>
        <dbReference type="PROSITE" id="PS51186"/>
    </source>
</evidence>
<dbReference type="Pfam" id="PF00583">
    <property type="entry name" value="Acetyltransf_1"/>
    <property type="match status" value="1"/>
</dbReference>
<dbReference type="CDD" id="cd04301">
    <property type="entry name" value="NAT_SF"/>
    <property type="match status" value="1"/>
</dbReference>
<dbReference type="PANTHER" id="PTHR47426:SF4">
    <property type="entry name" value="N-ACETYLTRANSFERASE DOMAIN-CONTAINING PROTEIN"/>
    <property type="match status" value="1"/>
</dbReference>
<protein>
    <submittedName>
        <fullName evidence="3">GCN5-related N-acetyltransferase 6, chloroplastic isoform X1</fullName>
    </submittedName>
</protein>
<evidence type="ECO:0000313" key="2">
    <source>
        <dbReference type="Proteomes" id="UP001652660"/>
    </source>
</evidence>
<dbReference type="Proteomes" id="UP001652660">
    <property type="component" value="Chromosome 1e"/>
</dbReference>
<feature type="domain" description="N-acetyltransferase" evidence="1">
    <location>
        <begin position="185"/>
        <end position="323"/>
    </location>
</feature>
<accession>A0ABM4UX92</accession>
<organism evidence="2 3">
    <name type="scientific">Coffea arabica</name>
    <name type="common">Arabian coffee</name>
    <dbReference type="NCBI Taxonomy" id="13443"/>
    <lineage>
        <taxon>Eukaryota</taxon>
        <taxon>Viridiplantae</taxon>
        <taxon>Streptophyta</taxon>
        <taxon>Embryophyta</taxon>
        <taxon>Tracheophyta</taxon>
        <taxon>Spermatophyta</taxon>
        <taxon>Magnoliopsida</taxon>
        <taxon>eudicotyledons</taxon>
        <taxon>Gunneridae</taxon>
        <taxon>Pentapetalae</taxon>
        <taxon>asterids</taxon>
        <taxon>lamiids</taxon>
        <taxon>Gentianales</taxon>
        <taxon>Rubiaceae</taxon>
        <taxon>Ixoroideae</taxon>
        <taxon>Gardenieae complex</taxon>
        <taxon>Bertiereae - Coffeeae clade</taxon>
        <taxon>Coffeeae</taxon>
        <taxon>Coffea</taxon>
    </lineage>
</organism>
<dbReference type="GeneID" id="113703658"/>
<reference evidence="2" key="1">
    <citation type="journal article" date="2025" name="Foods">
        <title>Unveiling the Microbial Signatures of Arabica Coffee Cherries: Insights into Ripeness Specific Diversity, Functional Traits, and Implications for Quality and Safety.</title>
        <authorList>
            <consortium name="RefSeq"/>
            <person name="Tenea G.N."/>
            <person name="Cifuentes V."/>
            <person name="Reyes P."/>
            <person name="Cevallos-Vallejos M."/>
        </authorList>
    </citation>
    <scope>NUCLEOTIDE SEQUENCE [LARGE SCALE GENOMIC DNA]</scope>
</reference>